<reference evidence="2 3" key="1">
    <citation type="journal article" date="2017" name="PLoS Biol.">
        <title>The sea cucumber genome provides insights into morphological evolution and visceral regeneration.</title>
        <authorList>
            <person name="Zhang X."/>
            <person name="Sun L."/>
            <person name="Yuan J."/>
            <person name="Sun Y."/>
            <person name="Gao Y."/>
            <person name="Zhang L."/>
            <person name="Li S."/>
            <person name="Dai H."/>
            <person name="Hamel J.F."/>
            <person name="Liu C."/>
            <person name="Yu Y."/>
            <person name="Liu S."/>
            <person name="Lin W."/>
            <person name="Guo K."/>
            <person name="Jin S."/>
            <person name="Xu P."/>
            <person name="Storey K.B."/>
            <person name="Huan P."/>
            <person name="Zhang T."/>
            <person name="Zhou Y."/>
            <person name="Zhang J."/>
            <person name="Lin C."/>
            <person name="Li X."/>
            <person name="Xing L."/>
            <person name="Huo D."/>
            <person name="Sun M."/>
            <person name="Wang L."/>
            <person name="Mercier A."/>
            <person name="Li F."/>
            <person name="Yang H."/>
            <person name="Xiang J."/>
        </authorList>
    </citation>
    <scope>NUCLEOTIDE SEQUENCE [LARGE SCALE GENOMIC DNA]</scope>
    <source>
        <strain evidence="2">Shaxun</strain>
        <tissue evidence="2">Muscle</tissue>
    </source>
</reference>
<protein>
    <recommendedName>
        <fullName evidence="1">Dynamin-like GTPase OPA1 C-terminal domain-containing protein</fullName>
    </recommendedName>
</protein>
<dbReference type="OrthoDB" id="415706at2759"/>
<proteinExistence type="predicted"/>
<dbReference type="EMBL" id="MRZV01000042">
    <property type="protein sequence ID" value="PIK61028.1"/>
    <property type="molecule type" value="Genomic_DNA"/>
</dbReference>
<evidence type="ECO:0000259" key="1">
    <source>
        <dbReference type="Pfam" id="PF19434"/>
    </source>
</evidence>
<dbReference type="STRING" id="307972.A0A2G8LL81"/>
<comment type="caution">
    <text evidence="2">The sequence shown here is derived from an EMBL/GenBank/DDBJ whole genome shotgun (WGS) entry which is preliminary data.</text>
</comment>
<keyword evidence="3" id="KW-1185">Reference proteome</keyword>
<dbReference type="Pfam" id="PF19434">
    <property type="entry name" value="OPA1_C"/>
    <property type="match status" value="1"/>
</dbReference>
<gene>
    <name evidence="2" type="ORF">BSL78_02021</name>
</gene>
<evidence type="ECO:0000313" key="3">
    <source>
        <dbReference type="Proteomes" id="UP000230750"/>
    </source>
</evidence>
<sequence length="95" mass="10973">MNTEARRLEKEVKQIMEDISDDRGVLEELLTGRRVDLAEELKEVEVDSSTTSQLFLDENCIRRKAKFALVNCHSCIIMLTLTESVMFERCKMVSC</sequence>
<dbReference type="AlphaFoldDB" id="A0A2G8LL81"/>
<dbReference type="Proteomes" id="UP000230750">
    <property type="component" value="Unassembled WGS sequence"/>
</dbReference>
<accession>A0A2G8LL81</accession>
<name>A0A2G8LL81_STIJA</name>
<dbReference type="InterPro" id="IPR045817">
    <property type="entry name" value="OPA1_C"/>
</dbReference>
<feature type="domain" description="Dynamin-like GTPase OPA1 C-terminal" evidence="1">
    <location>
        <begin position="1"/>
        <end position="45"/>
    </location>
</feature>
<evidence type="ECO:0000313" key="2">
    <source>
        <dbReference type="EMBL" id="PIK61028.1"/>
    </source>
</evidence>
<organism evidence="2 3">
    <name type="scientific">Stichopus japonicus</name>
    <name type="common">Sea cucumber</name>
    <dbReference type="NCBI Taxonomy" id="307972"/>
    <lineage>
        <taxon>Eukaryota</taxon>
        <taxon>Metazoa</taxon>
        <taxon>Echinodermata</taxon>
        <taxon>Eleutherozoa</taxon>
        <taxon>Echinozoa</taxon>
        <taxon>Holothuroidea</taxon>
        <taxon>Aspidochirotacea</taxon>
        <taxon>Aspidochirotida</taxon>
        <taxon>Stichopodidae</taxon>
        <taxon>Apostichopus</taxon>
    </lineage>
</organism>